<dbReference type="RefSeq" id="WP_119693816.1">
    <property type="nucleotide sequence ID" value="NZ_QXDA01000004.1"/>
</dbReference>
<sequence>MQCPKCKYEPTLAEHQASPEACLKCGIVYSKFGKAAGAVAASSSPRRGGNGSGLLAVILAVVIAVGGWFGYGYYQNRQTYGAVETEVRLASAHVKNVLAALDGSGGMTFAEYFGKADNAVKEIDSAIVRVSILEPKNAAVDQSIGYMKKGQEVVRSAAGVMRATLQFSSAANQAEAASSGMDSDNEYIRDAAYSRKLKALNEQKEALESISAARQSFLGAVAALNALGQEIEGISPTALIDQELYRSLEESKK</sequence>
<feature type="transmembrane region" description="Helical" evidence="1">
    <location>
        <begin position="53"/>
        <end position="74"/>
    </location>
</feature>
<evidence type="ECO:0000313" key="3">
    <source>
        <dbReference type="Proteomes" id="UP000265836"/>
    </source>
</evidence>
<keyword evidence="1" id="KW-0472">Membrane</keyword>
<proteinExistence type="predicted"/>
<name>A0A397MIT0_ECTOL</name>
<gene>
    <name evidence="2" type="ORF">DFO61_3357</name>
</gene>
<keyword evidence="1" id="KW-0812">Transmembrane</keyword>
<organism evidence="2 3">
    <name type="scientific">Ectopseudomonas oleovorans</name>
    <name type="common">Pseudomonas oleovorans</name>
    <dbReference type="NCBI Taxonomy" id="301"/>
    <lineage>
        <taxon>Bacteria</taxon>
        <taxon>Pseudomonadati</taxon>
        <taxon>Pseudomonadota</taxon>
        <taxon>Gammaproteobacteria</taxon>
        <taxon>Pseudomonadales</taxon>
        <taxon>Pseudomonadaceae</taxon>
        <taxon>Ectopseudomonas</taxon>
    </lineage>
</organism>
<comment type="caution">
    <text evidence="2">The sequence shown here is derived from an EMBL/GenBank/DDBJ whole genome shotgun (WGS) entry which is preliminary data.</text>
</comment>
<dbReference type="EMBL" id="QXDA01000004">
    <property type="protein sequence ID" value="RIA22667.1"/>
    <property type="molecule type" value="Genomic_DNA"/>
</dbReference>
<keyword evidence="1" id="KW-1133">Transmembrane helix</keyword>
<accession>A0A397MIT0</accession>
<dbReference type="Proteomes" id="UP000265836">
    <property type="component" value="Unassembled WGS sequence"/>
</dbReference>
<evidence type="ECO:0000313" key="2">
    <source>
        <dbReference type="EMBL" id="RIA22667.1"/>
    </source>
</evidence>
<evidence type="ECO:0000256" key="1">
    <source>
        <dbReference type="SAM" id="Phobius"/>
    </source>
</evidence>
<protein>
    <submittedName>
        <fullName evidence="2">Uncharacterized protein</fullName>
    </submittedName>
</protein>
<reference evidence="2 3" key="1">
    <citation type="submission" date="2018-08" db="EMBL/GenBank/DDBJ databases">
        <title>Genome sequencing of rice bacterial endophytes.</title>
        <authorList>
            <person name="Venturi V."/>
        </authorList>
    </citation>
    <scope>NUCLEOTIDE SEQUENCE [LARGE SCALE GENOMIC DNA]</scope>
    <source>
        <strain evidence="2 3">E1205</strain>
    </source>
</reference>
<dbReference type="AlphaFoldDB" id="A0A397MIT0"/>